<proteinExistence type="predicted"/>
<dbReference type="InterPro" id="IPR015943">
    <property type="entry name" value="WD40/YVTN_repeat-like_dom_sf"/>
</dbReference>
<dbReference type="SUPFAM" id="SSF82171">
    <property type="entry name" value="DPP6 N-terminal domain-like"/>
    <property type="match status" value="1"/>
</dbReference>
<evidence type="ECO:0000313" key="1">
    <source>
        <dbReference type="EMBL" id="MFC6591078.1"/>
    </source>
</evidence>
<dbReference type="EMBL" id="JBHSWD010000001">
    <property type="protein sequence ID" value="MFC6591078.1"/>
    <property type="molecule type" value="Genomic_DNA"/>
</dbReference>
<evidence type="ECO:0000313" key="2">
    <source>
        <dbReference type="Proteomes" id="UP001596297"/>
    </source>
</evidence>
<sequence>MLLSPPPTPTATVHLGHEMFTITGPSNADKAGMDIGLWAHEETLYSPRSDSAAVRFCWDAVNYHGCQVYLARPSSQGGGGQVALLKNSDVTRLLWTQDGEYLVGAGANTLRLWNLSGGMRSVVYRTKSGQPGHIERLWLEPNGRGRGDLCVSSTDAVRYDQPGQLRPTLTLSAARYSLPTLTQLGFSRVQALGGEADCPARS</sequence>
<dbReference type="Gene3D" id="2.130.10.10">
    <property type="entry name" value="YVTN repeat-like/Quinoprotein amine dehydrogenase"/>
    <property type="match status" value="1"/>
</dbReference>
<protein>
    <submittedName>
        <fullName evidence="1">Uncharacterized protein</fullName>
    </submittedName>
</protein>
<reference evidence="2" key="1">
    <citation type="journal article" date="2019" name="Int. J. Syst. Evol. Microbiol.">
        <title>The Global Catalogue of Microorganisms (GCM) 10K type strain sequencing project: providing services to taxonomists for standard genome sequencing and annotation.</title>
        <authorList>
            <consortium name="The Broad Institute Genomics Platform"/>
            <consortium name="The Broad Institute Genome Sequencing Center for Infectious Disease"/>
            <person name="Wu L."/>
            <person name="Ma J."/>
        </authorList>
    </citation>
    <scope>NUCLEOTIDE SEQUENCE [LARGE SCALE GENOMIC DNA]</scope>
    <source>
        <strain evidence="2">CGMCC 1.15772</strain>
    </source>
</reference>
<comment type="caution">
    <text evidence="1">The sequence shown here is derived from an EMBL/GenBank/DDBJ whole genome shotgun (WGS) entry which is preliminary data.</text>
</comment>
<organism evidence="1 2">
    <name type="scientific">Deinococcus lacus</name>
    <dbReference type="NCBI Taxonomy" id="392561"/>
    <lineage>
        <taxon>Bacteria</taxon>
        <taxon>Thermotogati</taxon>
        <taxon>Deinococcota</taxon>
        <taxon>Deinococci</taxon>
        <taxon>Deinococcales</taxon>
        <taxon>Deinococcaceae</taxon>
        <taxon>Deinococcus</taxon>
    </lineage>
</organism>
<gene>
    <name evidence="1" type="ORF">ACFP81_02880</name>
</gene>
<keyword evidence="2" id="KW-1185">Reference proteome</keyword>
<dbReference type="RefSeq" id="WP_380082084.1">
    <property type="nucleotide sequence ID" value="NZ_JBHSWD010000001.1"/>
</dbReference>
<name>A0ABW1YAT0_9DEIO</name>
<dbReference type="Proteomes" id="UP001596297">
    <property type="component" value="Unassembled WGS sequence"/>
</dbReference>
<accession>A0ABW1YAT0</accession>